<evidence type="ECO:0000313" key="3">
    <source>
        <dbReference type="EMBL" id="GAQ17571.1"/>
    </source>
</evidence>
<dbReference type="Gene3D" id="3.40.50.300">
    <property type="entry name" value="P-loop containing nucleotide triphosphate hydrolases"/>
    <property type="match status" value="1"/>
</dbReference>
<name>A0A0U9H4M4_9BACI</name>
<dbReference type="InterPro" id="IPR027417">
    <property type="entry name" value="P-loop_NTPase"/>
</dbReference>
<dbReference type="OrthoDB" id="9811101at2"/>
<protein>
    <submittedName>
        <fullName evidence="3">Chloramphenicol 3-O phosphotransferase</fullName>
    </submittedName>
</protein>
<dbReference type="Pfam" id="PF07931">
    <property type="entry name" value="CPT"/>
    <property type="match status" value="1"/>
</dbReference>
<dbReference type="AlphaFoldDB" id="A0A0U9H4M4"/>
<dbReference type="SUPFAM" id="SSF52540">
    <property type="entry name" value="P-loop containing nucleoside triphosphate hydrolases"/>
    <property type="match status" value="1"/>
</dbReference>
<feature type="binding site" evidence="2">
    <location>
        <begin position="15"/>
        <end position="22"/>
    </location>
    <ligand>
        <name>ATP</name>
        <dbReference type="ChEBI" id="CHEBI:30616"/>
    </ligand>
</feature>
<proteinExistence type="predicted"/>
<dbReference type="RefSeq" id="WP_058949878.1">
    <property type="nucleotide sequence ID" value="NZ_BBXV01000016.1"/>
</dbReference>
<reference evidence="4" key="1">
    <citation type="submission" date="2015-07" db="EMBL/GenBank/DDBJ databases">
        <title>Draft Genome Sequence of Oceanobacillus picturae Heshi-B3 that Was Isolated from Fermented Rice Bran with Aging Salted Mackerel, Which Was Named Heshiko as Traditional Fermented Seafood in Japan.</title>
        <authorList>
            <person name="Akuzawa S."/>
            <person name="Nakagawa J."/>
            <person name="Kanekatsu T."/>
            <person name="Kanesaki Y."/>
            <person name="Suzuki T."/>
        </authorList>
    </citation>
    <scope>NUCLEOTIDE SEQUENCE [LARGE SCALE GENOMIC DNA]</scope>
    <source>
        <strain evidence="4">Heshi-B3</strain>
    </source>
</reference>
<accession>A0A0U9H4M4</accession>
<gene>
    <name evidence="3" type="ORF">OPHB3_1496</name>
</gene>
<dbReference type="GO" id="GO:0016740">
    <property type="term" value="F:transferase activity"/>
    <property type="evidence" value="ECO:0007669"/>
    <property type="project" value="UniProtKB-KW"/>
</dbReference>
<reference evidence="3 4" key="2">
    <citation type="journal article" date="2016" name="Genome Announc.">
        <title>Draft Genome Sequence of Oceanobacillus picturae Heshi-B3, Isolated from Fermented Rice Bran in a Traditional Japanese Seafood Dish.</title>
        <authorList>
            <person name="Akuzawa S."/>
            <person name="Nagaoka J."/>
            <person name="Kanekatsu M."/>
            <person name="Kanesaki Y."/>
            <person name="Suzuki T."/>
        </authorList>
    </citation>
    <scope>NUCLEOTIDE SEQUENCE [LARGE SCALE GENOMIC DNA]</scope>
    <source>
        <strain evidence="3 4">Heshi-B3</strain>
    </source>
</reference>
<organism evidence="3 4">
    <name type="scientific">Oceanobacillus picturae</name>
    <dbReference type="NCBI Taxonomy" id="171693"/>
    <lineage>
        <taxon>Bacteria</taxon>
        <taxon>Bacillati</taxon>
        <taxon>Bacillota</taxon>
        <taxon>Bacilli</taxon>
        <taxon>Bacillales</taxon>
        <taxon>Bacillaceae</taxon>
        <taxon>Oceanobacillus</taxon>
    </lineage>
</organism>
<dbReference type="PIRSF" id="PIRSF007531">
    <property type="entry name" value="CPT"/>
    <property type="match status" value="1"/>
</dbReference>
<dbReference type="InterPro" id="IPR012853">
    <property type="entry name" value="CPT"/>
</dbReference>
<comment type="caution">
    <text evidence="3">The sequence shown here is derived from an EMBL/GenBank/DDBJ whole genome shotgun (WGS) entry which is preliminary data.</text>
</comment>
<sequence length="213" mass="23707">MPTEHKLGNIVILNGTPRSGKSSIATVVQDTFDGVWMNLGVDTFMKMTPKKYQPGIGLRPGGERPDLEPLIVTLYQAMYESIAAHSRLGLNVVVDVGHHDFYSAPRGILSNCATLLKDFPVLFVGIRCPLDVVMERRIETWNTGYTEDGEVPQPVILWQNSVHVLGIYDLELDTSVLSSEECADAIRLRLETDPYGVAFKRIADMSRGDFPDR</sequence>
<evidence type="ECO:0000256" key="1">
    <source>
        <dbReference type="PIRSR" id="PIRSR007531-1"/>
    </source>
</evidence>
<evidence type="ECO:0000256" key="2">
    <source>
        <dbReference type="PIRSR" id="PIRSR007531-2"/>
    </source>
</evidence>
<keyword evidence="3" id="KW-0808">Transferase</keyword>
<feature type="active site" evidence="1">
    <location>
        <position position="42"/>
    </location>
</feature>
<dbReference type="Proteomes" id="UP000052946">
    <property type="component" value="Unassembled WGS sequence"/>
</dbReference>
<dbReference type="EMBL" id="BBXV01000016">
    <property type="protein sequence ID" value="GAQ17571.1"/>
    <property type="molecule type" value="Genomic_DNA"/>
</dbReference>
<evidence type="ECO:0000313" key="4">
    <source>
        <dbReference type="Proteomes" id="UP000052946"/>
    </source>
</evidence>
<dbReference type="GO" id="GO:0005524">
    <property type="term" value="F:ATP binding"/>
    <property type="evidence" value="ECO:0007669"/>
    <property type="project" value="InterPro"/>
</dbReference>